<reference evidence="2 4" key="1">
    <citation type="submission" date="2015-09" db="EMBL/GenBank/DDBJ databases">
        <authorList>
            <consortium name="Pathogen Informatics"/>
        </authorList>
    </citation>
    <scope>NUCLEOTIDE SEQUENCE [LARGE SCALE GENOMIC DNA]</scope>
    <source>
        <strain evidence="2 4">2789STDY5834865</strain>
    </source>
</reference>
<dbReference type="Gene3D" id="1.10.10.10">
    <property type="entry name" value="Winged helix-like DNA-binding domain superfamily/Winged helix DNA-binding domain"/>
    <property type="match status" value="1"/>
</dbReference>
<dbReference type="GO" id="GO:0006260">
    <property type="term" value="P:DNA replication"/>
    <property type="evidence" value="ECO:0007669"/>
    <property type="project" value="InterPro"/>
</dbReference>
<dbReference type="GO" id="GO:0006276">
    <property type="term" value="P:plasmid maintenance"/>
    <property type="evidence" value="ECO:0007669"/>
    <property type="project" value="InterPro"/>
</dbReference>
<evidence type="ECO:0000313" key="3">
    <source>
        <dbReference type="EMBL" id="SQB14739.1"/>
    </source>
</evidence>
<dbReference type="RefSeq" id="WP_022200544.1">
    <property type="nucleotide sequence ID" value="NZ_CZAB01000130.1"/>
</dbReference>
<dbReference type="EMBL" id="UAVW01000016">
    <property type="protein sequence ID" value="SQB14739.1"/>
    <property type="molecule type" value="Genomic_DNA"/>
</dbReference>
<evidence type="ECO:0000313" key="4">
    <source>
        <dbReference type="Proteomes" id="UP000095512"/>
    </source>
</evidence>
<protein>
    <submittedName>
        <fullName evidence="2">Firmicute plasmid replication protein (RepL)</fullName>
    </submittedName>
</protein>
<name>A0A174UQU2_9FIRM</name>
<reference evidence="3 5" key="2">
    <citation type="submission" date="2018-06" db="EMBL/GenBank/DDBJ databases">
        <authorList>
            <consortium name="Pathogen Informatics"/>
            <person name="Doyle S."/>
        </authorList>
    </citation>
    <scope>NUCLEOTIDE SEQUENCE [LARGE SCALE GENOMIC DNA]</scope>
    <source>
        <strain evidence="3 5">NCTC11224</strain>
    </source>
</reference>
<organism evidence="2 4">
    <name type="scientific">Enterocloster clostridioformis</name>
    <dbReference type="NCBI Taxonomy" id="1531"/>
    <lineage>
        <taxon>Bacteria</taxon>
        <taxon>Bacillati</taxon>
        <taxon>Bacillota</taxon>
        <taxon>Clostridia</taxon>
        <taxon>Lachnospirales</taxon>
        <taxon>Lachnospiraceae</taxon>
        <taxon>Enterocloster</taxon>
    </lineage>
</organism>
<dbReference type="InterPro" id="IPR008813">
    <property type="entry name" value="Plasmid_replication_RepL"/>
</dbReference>
<dbReference type="Proteomes" id="UP000251853">
    <property type="component" value="Unassembled WGS sequence"/>
</dbReference>
<dbReference type="AlphaFoldDB" id="A0A174UQU2"/>
<proteinExistence type="predicted"/>
<evidence type="ECO:0000313" key="5">
    <source>
        <dbReference type="Proteomes" id="UP000251853"/>
    </source>
</evidence>
<feature type="domain" description="Plasmid replication protein RepL" evidence="1">
    <location>
        <begin position="31"/>
        <end position="174"/>
    </location>
</feature>
<gene>
    <name evidence="2" type="ORF">ERS852480_05236</name>
    <name evidence="3" type="ORF">NCTC11224_03793</name>
</gene>
<accession>A0A174UQU2</accession>
<dbReference type="EMBL" id="CZAB01000130">
    <property type="protein sequence ID" value="CUQ24572.1"/>
    <property type="molecule type" value="Genomic_DNA"/>
</dbReference>
<dbReference type="Proteomes" id="UP000095512">
    <property type="component" value="Unassembled WGS sequence"/>
</dbReference>
<dbReference type="InterPro" id="IPR036388">
    <property type="entry name" value="WH-like_DNA-bd_sf"/>
</dbReference>
<sequence length="176" mass="20143">MKNKNEYVIQWKIADDKIHNQNLKIKKLMDSSTLLKDEDGNEIIASTLMVSANQFHKIFLEDFMKIMGLIGNSESKVFSYILANANYNNIPISTANTFVGTYDEIAKSVHTSKQTVVRVMKKLQATNCIIKISAKTYRINPNLISIGKLSQQQEVMQQFNEDLIHNLEEENNESKQ</sequence>
<keyword evidence="5" id="KW-1185">Reference proteome</keyword>
<evidence type="ECO:0000259" key="1">
    <source>
        <dbReference type="Pfam" id="PF05732"/>
    </source>
</evidence>
<dbReference type="Pfam" id="PF05732">
    <property type="entry name" value="RepL"/>
    <property type="match status" value="1"/>
</dbReference>
<evidence type="ECO:0000313" key="2">
    <source>
        <dbReference type="EMBL" id="CUQ24572.1"/>
    </source>
</evidence>